<feature type="compositionally biased region" description="Basic and acidic residues" evidence="1">
    <location>
        <begin position="77"/>
        <end position="98"/>
    </location>
</feature>
<sequence>MSISSIYEYAVDSPAQKGLPKLTAYSRTKSPSPSPAQLGVVRNPGSDVGTGELNNVYAGDDVQVHISSSIAVIQENDPSHDTDRAPNDKEEREREEATRVASLDLAKKRFAEEKKRRNSLT</sequence>
<comment type="caution">
    <text evidence="2">The sequence shown here is derived from an EMBL/GenBank/DDBJ whole genome shotgun (WGS) entry which is preliminary data.</text>
</comment>
<organism evidence="2 3">
    <name type="scientific">Penicillium subrubescens</name>
    <dbReference type="NCBI Taxonomy" id="1316194"/>
    <lineage>
        <taxon>Eukaryota</taxon>
        <taxon>Fungi</taxon>
        <taxon>Dikarya</taxon>
        <taxon>Ascomycota</taxon>
        <taxon>Pezizomycotina</taxon>
        <taxon>Eurotiomycetes</taxon>
        <taxon>Eurotiomycetidae</taxon>
        <taxon>Eurotiales</taxon>
        <taxon>Aspergillaceae</taxon>
        <taxon>Penicillium</taxon>
    </lineage>
</organism>
<protein>
    <submittedName>
        <fullName evidence="2">Uncharacterized protein</fullName>
    </submittedName>
</protein>
<accession>A0A1Q5UFI5</accession>
<keyword evidence="3" id="KW-1185">Reference proteome</keyword>
<name>A0A1Q5UFI5_9EURO</name>
<evidence type="ECO:0000313" key="3">
    <source>
        <dbReference type="Proteomes" id="UP000186955"/>
    </source>
</evidence>
<dbReference type="EMBL" id="MNBE01000293">
    <property type="protein sequence ID" value="OKP11236.1"/>
    <property type="molecule type" value="Genomic_DNA"/>
</dbReference>
<gene>
    <name evidence="2" type="ORF">PENSUB_3258</name>
</gene>
<reference evidence="2 3" key="1">
    <citation type="submission" date="2016-10" db="EMBL/GenBank/DDBJ databases">
        <title>Genome sequence of the ascomycete fungus Penicillium subrubescens.</title>
        <authorList>
            <person name="De Vries R.P."/>
            <person name="Peng M."/>
            <person name="Dilokpimol A."/>
            <person name="Hilden K."/>
            <person name="Makela M.R."/>
            <person name="Grigoriev I."/>
            <person name="Riley R."/>
            <person name="Granchi Z."/>
        </authorList>
    </citation>
    <scope>NUCLEOTIDE SEQUENCE [LARGE SCALE GENOMIC DNA]</scope>
    <source>
        <strain evidence="2 3">CBS 132785</strain>
    </source>
</reference>
<dbReference type="Proteomes" id="UP000186955">
    <property type="component" value="Unassembled WGS sequence"/>
</dbReference>
<dbReference type="AlphaFoldDB" id="A0A1Q5UFI5"/>
<feature type="region of interest" description="Disordered" evidence="1">
    <location>
        <begin position="71"/>
        <end position="103"/>
    </location>
</feature>
<evidence type="ECO:0000256" key="1">
    <source>
        <dbReference type="SAM" id="MobiDB-lite"/>
    </source>
</evidence>
<evidence type="ECO:0000313" key="2">
    <source>
        <dbReference type="EMBL" id="OKP11236.1"/>
    </source>
</evidence>
<proteinExistence type="predicted"/>
<feature type="region of interest" description="Disordered" evidence="1">
    <location>
        <begin position="22"/>
        <end position="47"/>
    </location>
</feature>